<organism evidence="5 6">
    <name type="scientific">Bacteroides graminisolvens DSM 19988 = JCM 15093</name>
    <dbReference type="NCBI Taxonomy" id="1121097"/>
    <lineage>
        <taxon>Bacteria</taxon>
        <taxon>Pseudomonadati</taxon>
        <taxon>Bacteroidota</taxon>
        <taxon>Bacteroidia</taxon>
        <taxon>Bacteroidales</taxon>
        <taxon>Bacteroidaceae</taxon>
        <taxon>Bacteroides</taxon>
    </lineage>
</organism>
<accession>A0A069D283</accession>
<dbReference type="NCBIfam" id="NF038196">
    <property type="entry name" value="ferrodoxin_EFR1"/>
    <property type="match status" value="1"/>
</dbReference>
<dbReference type="Proteomes" id="UP000027601">
    <property type="component" value="Unassembled WGS sequence"/>
</dbReference>
<keyword evidence="6" id="KW-1185">Reference proteome</keyword>
<comment type="caution">
    <text evidence="5">The sequence shown here is derived from an EMBL/GenBank/DDBJ whole genome shotgun (WGS) entry which is preliminary data.</text>
</comment>
<dbReference type="eggNOG" id="COG1145">
    <property type="taxonomic scope" value="Bacteria"/>
</dbReference>
<dbReference type="OrthoDB" id="9813995at2"/>
<proteinExistence type="predicted"/>
<name>A0A069D283_9BACE</name>
<dbReference type="Gene3D" id="3.40.50.360">
    <property type="match status" value="1"/>
</dbReference>
<dbReference type="PANTHER" id="PTHR43122">
    <property type="entry name" value="FERREDOXIN SUBUNIT OF PYRUVATE:FLAVODOXIN OXIDOREDUCTASE-RELATED"/>
    <property type="match status" value="1"/>
</dbReference>
<dbReference type="GO" id="GO:0046872">
    <property type="term" value="F:metal ion binding"/>
    <property type="evidence" value="ECO:0007669"/>
    <property type="project" value="UniProtKB-KW"/>
</dbReference>
<evidence type="ECO:0000256" key="3">
    <source>
        <dbReference type="ARBA" id="ARBA00023014"/>
    </source>
</evidence>
<dbReference type="EMBL" id="BAJS01000012">
    <property type="protein sequence ID" value="GAK36993.1"/>
    <property type="molecule type" value="Genomic_DNA"/>
</dbReference>
<dbReference type="STRING" id="1121097.GCA_000428125_02445"/>
<sequence length="274" mass="30820">MKVYLVYFSPSGTTLRTLENIVKGMGNVEVIRIDMSKPKNRDKQYIFSEDDIVLYGTITAALLFTPNKEIFANITGNGAKFIGVAQFGNGYYGVTLKQLQQRAVKQGFQVVGLGAFIGQHSENSEVAKGRPDEQDAKIQKQFGHDIMQKILNGNYKLEQRPKIGWSISPLYNLIVFSRLFQLSKDYEIPASLKLKEINEDKCVECRICEHGCPTQAVSIKNKSIDTEKCISCFRCINCCPKGAIRSSSKTMNNIVEDFGNRVGKKRRMEPTIIL</sequence>
<dbReference type="GO" id="GO:0051536">
    <property type="term" value="F:iron-sulfur cluster binding"/>
    <property type="evidence" value="ECO:0007669"/>
    <property type="project" value="UniProtKB-KW"/>
</dbReference>
<dbReference type="PROSITE" id="PS51379">
    <property type="entry name" value="4FE4S_FER_2"/>
    <property type="match status" value="2"/>
</dbReference>
<dbReference type="SUPFAM" id="SSF54862">
    <property type="entry name" value="4Fe-4S ferredoxins"/>
    <property type="match status" value="1"/>
</dbReference>
<dbReference type="RefSeq" id="WP_024996770.1">
    <property type="nucleotide sequence ID" value="NZ_BAJS01000012.1"/>
</dbReference>
<feature type="domain" description="4Fe-4S ferredoxin-type" evidence="4">
    <location>
        <begin position="193"/>
        <end position="222"/>
    </location>
</feature>
<dbReference type="Gene3D" id="3.30.70.20">
    <property type="match status" value="1"/>
</dbReference>
<evidence type="ECO:0000256" key="2">
    <source>
        <dbReference type="ARBA" id="ARBA00023004"/>
    </source>
</evidence>
<dbReference type="PANTHER" id="PTHR43122:SF1">
    <property type="entry name" value="IRON-SULFUR-BINDING PROTEIN"/>
    <property type="match status" value="1"/>
</dbReference>
<dbReference type="AlphaFoldDB" id="A0A069D283"/>
<dbReference type="InterPro" id="IPR017900">
    <property type="entry name" value="4Fe4S_Fe_S_CS"/>
</dbReference>
<protein>
    <submittedName>
        <fullName evidence="5">Ferredoxin</fullName>
    </submittedName>
</protein>
<dbReference type="PROSITE" id="PS00198">
    <property type="entry name" value="4FE4S_FER_1"/>
    <property type="match status" value="1"/>
</dbReference>
<keyword evidence="3" id="KW-0411">Iron-sulfur</keyword>
<dbReference type="InterPro" id="IPR029039">
    <property type="entry name" value="Flavoprotein-like_sf"/>
</dbReference>
<dbReference type="InterPro" id="IPR047964">
    <property type="entry name" value="EFR1-like"/>
</dbReference>
<evidence type="ECO:0000256" key="1">
    <source>
        <dbReference type="ARBA" id="ARBA00022723"/>
    </source>
</evidence>
<dbReference type="Pfam" id="PF13237">
    <property type="entry name" value="Fer4_10"/>
    <property type="match status" value="1"/>
</dbReference>
<keyword evidence="2" id="KW-0408">Iron</keyword>
<dbReference type="SUPFAM" id="SSF52218">
    <property type="entry name" value="Flavoproteins"/>
    <property type="match status" value="1"/>
</dbReference>
<gene>
    <name evidence="5" type="ORF">JCM15093_2204</name>
</gene>
<feature type="domain" description="4Fe-4S ferredoxin-type" evidence="4">
    <location>
        <begin position="223"/>
        <end position="249"/>
    </location>
</feature>
<keyword evidence="1" id="KW-0479">Metal-binding</keyword>
<evidence type="ECO:0000313" key="6">
    <source>
        <dbReference type="Proteomes" id="UP000027601"/>
    </source>
</evidence>
<reference evidence="5 6" key="1">
    <citation type="journal article" date="2015" name="Microbes Environ.">
        <title>Distribution and evolution of nitrogen fixation genes in the phylum bacteroidetes.</title>
        <authorList>
            <person name="Inoue J."/>
            <person name="Oshima K."/>
            <person name="Suda W."/>
            <person name="Sakamoto M."/>
            <person name="Iino T."/>
            <person name="Noda S."/>
            <person name="Hongoh Y."/>
            <person name="Hattori M."/>
            <person name="Ohkuma M."/>
        </authorList>
    </citation>
    <scope>NUCLEOTIDE SEQUENCE [LARGE SCALE GENOMIC DNA]</scope>
    <source>
        <strain evidence="5 6">JCM 15093</strain>
    </source>
</reference>
<evidence type="ECO:0000313" key="5">
    <source>
        <dbReference type="EMBL" id="GAK36993.1"/>
    </source>
</evidence>
<evidence type="ECO:0000259" key="4">
    <source>
        <dbReference type="PROSITE" id="PS51379"/>
    </source>
</evidence>
<dbReference type="InterPro" id="IPR017896">
    <property type="entry name" value="4Fe4S_Fe-S-bd"/>
</dbReference>